<dbReference type="GeneID" id="27672888"/>
<keyword evidence="3" id="KW-0732">Signal</keyword>
<dbReference type="VEuPathDB" id="FungiDB:PEXP_073980"/>
<reference evidence="6 7" key="1">
    <citation type="journal article" date="2015" name="Mol. Plant Microbe Interact.">
        <title>Genome, transcriptome, and functional analyses of Penicillium expansum provide new insights into secondary metabolism and pathogenicity.</title>
        <authorList>
            <person name="Ballester A.R."/>
            <person name="Marcet-Houben M."/>
            <person name="Levin E."/>
            <person name="Sela N."/>
            <person name="Selma-Lazaro C."/>
            <person name="Carmona L."/>
            <person name="Wisniewski M."/>
            <person name="Droby S."/>
            <person name="Gonzalez-Candelas L."/>
            <person name="Gabaldon T."/>
        </authorList>
    </citation>
    <scope>NUCLEOTIDE SEQUENCE [LARGE SCALE GENOMIC DNA]</scope>
    <source>
        <strain evidence="6 7">MD-8</strain>
    </source>
</reference>
<evidence type="ECO:0000313" key="6">
    <source>
        <dbReference type="EMBL" id="KGO57217.1"/>
    </source>
</evidence>
<keyword evidence="1" id="KW-0413">Isomerase</keyword>
<dbReference type="InterPro" id="IPR054499">
    <property type="entry name" value="DA_C"/>
</dbReference>
<dbReference type="RefSeq" id="XP_016598905.1">
    <property type="nucleotide sequence ID" value="XM_016737469.1"/>
</dbReference>
<dbReference type="HOGENOM" id="CLU_041924_1_0_1"/>
<feature type="signal peptide" evidence="3">
    <location>
        <begin position="1"/>
        <end position="20"/>
    </location>
</feature>
<evidence type="ECO:0000259" key="4">
    <source>
        <dbReference type="Pfam" id="PF22903"/>
    </source>
</evidence>
<accession>A0A0A2KLI4</accession>
<evidence type="ECO:0000256" key="1">
    <source>
        <dbReference type="ARBA" id="ARBA00023235"/>
    </source>
</evidence>
<organism evidence="6 7">
    <name type="scientific">Penicillium expansum</name>
    <name type="common">Blue mold rot fungus</name>
    <dbReference type="NCBI Taxonomy" id="27334"/>
    <lineage>
        <taxon>Eukaryota</taxon>
        <taxon>Fungi</taxon>
        <taxon>Dikarya</taxon>
        <taxon>Ascomycota</taxon>
        <taxon>Pezizomycotina</taxon>
        <taxon>Eurotiomycetes</taxon>
        <taxon>Eurotiomycetidae</taxon>
        <taxon>Eurotiales</taxon>
        <taxon>Aspergillaceae</taxon>
        <taxon>Penicillium</taxon>
    </lineage>
</organism>
<dbReference type="PhylomeDB" id="A0A0A2KLI4"/>
<dbReference type="Pfam" id="PF22903">
    <property type="entry name" value="DA_C"/>
    <property type="match status" value="1"/>
</dbReference>
<dbReference type="GO" id="GO:0016853">
    <property type="term" value="F:isomerase activity"/>
    <property type="evidence" value="ECO:0007669"/>
    <property type="project" value="UniProtKB-KW"/>
</dbReference>
<evidence type="ECO:0000259" key="5">
    <source>
        <dbReference type="Pfam" id="PF24137"/>
    </source>
</evidence>
<feature type="chain" id="PRO_5009752870" evidence="3">
    <location>
        <begin position="21"/>
        <end position="416"/>
    </location>
</feature>
<comment type="similarity">
    <text evidence="2">Belongs to the Diels-Alderase family.</text>
</comment>
<name>A0A0A2KLI4_PENEN</name>
<dbReference type="InterPro" id="IPR056402">
    <property type="entry name" value="DA_N"/>
</dbReference>
<dbReference type="SUPFAM" id="SSF159245">
    <property type="entry name" value="AttH-like"/>
    <property type="match status" value="1"/>
</dbReference>
<feature type="domain" description="Diels-Alderase C-terminal" evidence="4">
    <location>
        <begin position="256"/>
        <end position="399"/>
    </location>
</feature>
<gene>
    <name evidence="6" type="ORF">PEX2_001910</name>
</gene>
<evidence type="ECO:0000256" key="2">
    <source>
        <dbReference type="ARBA" id="ARBA00046325"/>
    </source>
</evidence>
<feature type="domain" description="Diels-Alderase N-terminal" evidence="5">
    <location>
        <begin position="76"/>
        <end position="252"/>
    </location>
</feature>
<keyword evidence="7" id="KW-1185">Reference proteome</keyword>
<protein>
    <submittedName>
        <fullName evidence="6">Uncharacterized protein</fullName>
    </submittedName>
</protein>
<dbReference type="OrthoDB" id="5344254at2759"/>
<dbReference type="AlphaFoldDB" id="A0A0A2KLI4"/>
<proteinExistence type="inferred from homology"/>
<comment type="caution">
    <text evidence="6">The sequence shown here is derived from an EMBL/GenBank/DDBJ whole genome shotgun (WGS) entry which is preliminary data.</text>
</comment>
<sequence>MRSHSLIAALALFGATTCTAAKLKVPRGWTKDWKNEPLVQVSDECTVSHASRYDMARGNTPVFFLSTPEYDFEQPAIEPMNATAGEQWEFDGISDDGLEAFVFGFYRDPNYSFLGTGNLRLSAEWSFADGSRYAVVEYAEESTIESCPGRGTRGTWKADDWVYTFEITADLSRTRITMDNPEAKGTIAWTSVSPPRFADNSIYPGEAKGASLLTVPHFYWVEPVPVSDLILDVKIEGREVSWTGMGGHERLWGAFNWYTCLSGMIAVRVRPGPFALSFTEFGSNRIDDLYVPSVLLAEKGEKIFSSRRYEPSETEDYVTMRKLYGGEGATSVQLLDKVTGVELELVSPSRDQRWKFVVTHKNLGFEYNLGEGVGGTGYSGLVSGGLVGSKKHEGPAFTEFMKFPQKSMVLVKNFVV</sequence>
<dbReference type="STRING" id="27334.A0A0A2KLI4"/>
<dbReference type="Pfam" id="PF24137">
    <property type="entry name" value="DA_N"/>
    <property type="match status" value="1"/>
</dbReference>
<evidence type="ECO:0000313" key="7">
    <source>
        <dbReference type="Proteomes" id="UP000030143"/>
    </source>
</evidence>
<evidence type="ECO:0000256" key="3">
    <source>
        <dbReference type="SAM" id="SignalP"/>
    </source>
</evidence>
<dbReference type="EMBL" id="JQFZ01000152">
    <property type="protein sequence ID" value="KGO57217.1"/>
    <property type="molecule type" value="Genomic_DNA"/>
</dbReference>
<dbReference type="Proteomes" id="UP000030143">
    <property type="component" value="Unassembled WGS sequence"/>
</dbReference>